<evidence type="ECO:0008006" key="3">
    <source>
        <dbReference type="Google" id="ProtNLM"/>
    </source>
</evidence>
<dbReference type="Proteomes" id="UP000262825">
    <property type="component" value="Unassembled WGS sequence"/>
</dbReference>
<proteinExistence type="predicted"/>
<dbReference type="EMBL" id="UFAJ01000706">
    <property type="protein sequence ID" value="SSD61448.1"/>
    <property type="molecule type" value="Genomic_DNA"/>
</dbReference>
<evidence type="ECO:0000313" key="2">
    <source>
        <dbReference type="Proteomes" id="UP000262825"/>
    </source>
</evidence>
<dbReference type="CDD" id="cd23704">
    <property type="entry name" value="mS44"/>
    <property type="match status" value="1"/>
</dbReference>
<dbReference type="AlphaFoldDB" id="A0A376B9T4"/>
<protein>
    <recommendedName>
        <fullName evidence="3">37S ribosomal protein MRP13, mitochondrial</fullName>
    </recommendedName>
</protein>
<dbReference type="VEuPathDB" id="FungiDB:SCODWIG_03209"/>
<sequence length="346" mass="40233">MIRSVFCSDKLRLVIRRHNSTVVNKTIASINENTEAFPYQTVLNDFFQYIRTPKNLKPLIYRPKNKNLLFAMDLKDKKTNKPLQPRDPFKVPSKSVLTQFIWESKDPSSIKWLINELEHLNNRKSIFWTDYFSGTHVRSLILSSYFKHSGVLSSLAFYFVNSALRTKFVQNKNKTNIGNVYNMEDYLVPSYTVRLSKKNIFNCEPNVSKLVHQWNFVKDSNETTGLAKLLIKQLLGEKKALELGFIKKWKDDVTLPTIDVVETSLGKCADYLHKQKSVFFTCRTLIDSGLQDNKEISRFIEEYKACLAKTKRVDLYDEVVNNLKISHENIQKEGNKNEQKEPEKSG</sequence>
<dbReference type="OrthoDB" id="4061106at2759"/>
<reference evidence="2" key="1">
    <citation type="submission" date="2018-06" db="EMBL/GenBank/DDBJ databases">
        <authorList>
            <person name="Guldener U."/>
        </authorList>
    </citation>
    <scope>NUCLEOTIDE SEQUENCE [LARGE SCALE GENOMIC DNA]</scope>
    <source>
        <strain evidence="2">UTAD17</strain>
    </source>
</reference>
<keyword evidence="2" id="KW-1185">Reference proteome</keyword>
<dbReference type="InterPro" id="IPR059185">
    <property type="entry name" value="MRP13_sacc"/>
</dbReference>
<organism evidence="1 2">
    <name type="scientific">Saccharomycodes ludwigii</name>
    <dbReference type="NCBI Taxonomy" id="36035"/>
    <lineage>
        <taxon>Eukaryota</taxon>
        <taxon>Fungi</taxon>
        <taxon>Dikarya</taxon>
        <taxon>Ascomycota</taxon>
        <taxon>Saccharomycotina</taxon>
        <taxon>Saccharomycetes</taxon>
        <taxon>Saccharomycodales</taxon>
        <taxon>Saccharomycodaceae</taxon>
        <taxon>Saccharomycodes</taxon>
    </lineage>
</organism>
<name>A0A376B9T4_9ASCO</name>
<accession>A0A376B9T4</accession>
<evidence type="ECO:0000313" key="1">
    <source>
        <dbReference type="EMBL" id="SSD61448.1"/>
    </source>
</evidence>
<gene>
    <name evidence="1" type="ORF">SCODWIG_03209</name>
</gene>